<dbReference type="PRINTS" id="PR00413">
    <property type="entry name" value="HADHALOGNASE"/>
</dbReference>
<dbReference type="SUPFAM" id="SSF56784">
    <property type="entry name" value="HAD-like"/>
    <property type="match status" value="1"/>
</dbReference>
<evidence type="ECO:0000256" key="1">
    <source>
        <dbReference type="ARBA" id="ARBA00022801"/>
    </source>
</evidence>
<dbReference type="Proteomes" id="UP000050430">
    <property type="component" value="Unassembled WGS sequence"/>
</dbReference>
<dbReference type="AlphaFoldDB" id="A0A0P6WZP9"/>
<evidence type="ECO:0008006" key="4">
    <source>
        <dbReference type="Google" id="ProtNLM"/>
    </source>
</evidence>
<name>A0A0P6WZP9_9CHLR</name>
<dbReference type="InterPro" id="IPR051540">
    <property type="entry name" value="S-2-haloacid_dehalogenase"/>
</dbReference>
<dbReference type="PANTHER" id="PTHR43316:SF3">
    <property type="entry name" value="HALOACID DEHALOGENASE, TYPE II (AFU_ORTHOLOGUE AFUA_2G07750)-RELATED"/>
    <property type="match status" value="1"/>
</dbReference>
<comment type="caution">
    <text evidence="2">The sequence shown here is derived from an EMBL/GenBank/DDBJ whole genome shotgun (WGS) entry which is preliminary data.</text>
</comment>
<keyword evidence="1" id="KW-0378">Hydrolase</keyword>
<dbReference type="NCBIfam" id="TIGR01509">
    <property type="entry name" value="HAD-SF-IA-v3"/>
    <property type="match status" value="1"/>
</dbReference>
<accession>A0A0P6WZP9</accession>
<dbReference type="Gene3D" id="3.40.50.1000">
    <property type="entry name" value="HAD superfamily/HAD-like"/>
    <property type="match status" value="1"/>
</dbReference>
<dbReference type="EMBL" id="LGCK01000004">
    <property type="protein sequence ID" value="KPL74044.1"/>
    <property type="molecule type" value="Genomic_DNA"/>
</dbReference>
<organism evidence="2 3">
    <name type="scientific">Leptolinea tardivitalis</name>
    <dbReference type="NCBI Taxonomy" id="229920"/>
    <lineage>
        <taxon>Bacteria</taxon>
        <taxon>Bacillati</taxon>
        <taxon>Chloroflexota</taxon>
        <taxon>Anaerolineae</taxon>
        <taxon>Anaerolineales</taxon>
        <taxon>Anaerolineaceae</taxon>
        <taxon>Leptolinea</taxon>
    </lineage>
</organism>
<dbReference type="CDD" id="cd02603">
    <property type="entry name" value="HAD_sEH-N_like"/>
    <property type="match status" value="1"/>
</dbReference>
<evidence type="ECO:0000313" key="3">
    <source>
        <dbReference type="Proteomes" id="UP000050430"/>
    </source>
</evidence>
<dbReference type="Pfam" id="PF13419">
    <property type="entry name" value="HAD_2"/>
    <property type="match status" value="1"/>
</dbReference>
<dbReference type="InterPro" id="IPR041492">
    <property type="entry name" value="HAD_2"/>
</dbReference>
<dbReference type="GO" id="GO:0016787">
    <property type="term" value="F:hydrolase activity"/>
    <property type="evidence" value="ECO:0007669"/>
    <property type="project" value="UniProtKB-KW"/>
</dbReference>
<dbReference type="InterPro" id="IPR036412">
    <property type="entry name" value="HAD-like_sf"/>
</dbReference>
<sequence length="239" mass="27575">MIQDIKAILLDSGRVMNRPATGHWFIPPNFFQFIHPDNFEKIRDIEKNAAFAQAAEQLTFYPLVRTKEEEFNVFMEYYRIFFMSIPRLKATNEQVEGIARDLVYNPEKYEFIPDALDTIPRLAKSYKLAIVSDAWPSLEDVYTHAGMRDYFSAFILSSQIGVNKPDPFIYHAALDALGVNPQEALFVDDNPKNCDGARQLGIHTALLCRDRTEYYLMRLIRRNHPVIHSLSDLPGLLKS</sequence>
<keyword evidence="3" id="KW-1185">Reference proteome</keyword>
<dbReference type="NCBIfam" id="TIGR01549">
    <property type="entry name" value="HAD-SF-IA-v1"/>
    <property type="match status" value="1"/>
</dbReference>
<reference evidence="2 3" key="1">
    <citation type="submission" date="2015-07" db="EMBL/GenBank/DDBJ databases">
        <title>Genome sequence of Leptolinea tardivitalis DSM 16556.</title>
        <authorList>
            <person name="Hemp J."/>
            <person name="Ward L.M."/>
            <person name="Pace L.A."/>
            <person name="Fischer W.W."/>
        </authorList>
    </citation>
    <scope>NUCLEOTIDE SEQUENCE [LARGE SCALE GENOMIC DNA]</scope>
    <source>
        <strain evidence="2 3">YMTK-2</strain>
    </source>
</reference>
<dbReference type="STRING" id="229920.ADM99_02085"/>
<dbReference type="PANTHER" id="PTHR43316">
    <property type="entry name" value="HYDROLASE, HALOACID DELAHOGENASE-RELATED"/>
    <property type="match status" value="1"/>
</dbReference>
<dbReference type="OrthoDB" id="9809962at2"/>
<dbReference type="RefSeq" id="WP_062423120.1">
    <property type="nucleotide sequence ID" value="NZ_BBYA01000012.1"/>
</dbReference>
<gene>
    <name evidence="2" type="ORF">ADM99_02085</name>
</gene>
<dbReference type="InterPro" id="IPR006439">
    <property type="entry name" value="HAD-SF_hydro_IA"/>
</dbReference>
<protein>
    <recommendedName>
        <fullName evidence="4">HAD family hydrolase</fullName>
    </recommendedName>
</protein>
<dbReference type="InterPro" id="IPR023214">
    <property type="entry name" value="HAD_sf"/>
</dbReference>
<evidence type="ECO:0000313" key="2">
    <source>
        <dbReference type="EMBL" id="KPL74044.1"/>
    </source>
</evidence>
<proteinExistence type="predicted"/>